<keyword evidence="1" id="KW-1133">Transmembrane helix</keyword>
<organism evidence="2 3">
    <name type="scientific">Panicum virgatum</name>
    <name type="common">Blackwell switchgrass</name>
    <dbReference type="NCBI Taxonomy" id="38727"/>
    <lineage>
        <taxon>Eukaryota</taxon>
        <taxon>Viridiplantae</taxon>
        <taxon>Streptophyta</taxon>
        <taxon>Embryophyta</taxon>
        <taxon>Tracheophyta</taxon>
        <taxon>Spermatophyta</taxon>
        <taxon>Magnoliopsida</taxon>
        <taxon>Liliopsida</taxon>
        <taxon>Poales</taxon>
        <taxon>Poaceae</taxon>
        <taxon>PACMAD clade</taxon>
        <taxon>Panicoideae</taxon>
        <taxon>Panicodae</taxon>
        <taxon>Paniceae</taxon>
        <taxon>Panicinae</taxon>
        <taxon>Panicum</taxon>
        <taxon>Panicum sect. Hiantes</taxon>
    </lineage>
</organism>
<keyword evidence="1" id="KW-0472">Membrane</keyword>
<feature type="transmembrane region" description="Helical" evidence="1">
    <location>
        <begin position="174"/>
        <end position="192"/>
    </location>
</feature>
<comment type="caution">
    <text evidence="2">The sequence shown here is derived from an EMBL/GenBank/DDBJ whole genome shotgun (WGS) entry which is preliminary data.</text>
</comment>
<name>A0A8T0QH81_PANVG</name>
<keyword evidence="1" id="KW-0812">Transmembrane</keyword>
<feature type="transmembrane region" description="Helical" evidence="1">
    <location>
        <begin position="105"/>
        <end position="123"/>
    </location>
</feature>
<accession>A0A8T0QH81</accession>
<dbReference type="EMBL" id="CM029049">
    <property type="protein sequence ID" value="KAG2572855.1"/>
    <property type="molecule type" value="Genomic_DNA"/>
</dbReference>
<dbReference type="Proteomes" id="UP000823388">
    <property type="component" value="Chromosome 7K"/>
</dbReference>
<evidence type="ECO:0000313" key="2">
    <source>
        <dbReference type="EMBL" id="KAG2572855.1"/>
    </source>
</evidence>
<protein>
    <submittedName>
        <fullName evidence="2">Uncharacterized protein</fullName>
    </submittedName>
</protein>
<reference evidence="2" key="1">
    <citation type="submission" date="2020-05" db="EMBL/GenBank/DDBJ databases">
        <title>WGS assembly of Panicum virgatum.</title>
        <authorList>
            <person name="Lovell J.T."/>
            <person name="Jenkins J."/>
            <person name="Shu S."/>
            <person name="Juenger T.E."/>
            <person name="Schmutz J."/>
        </authorList>
    </citation>
    <scope>NUCLEOTIDE SEQUENCE</scope>
    <source>
        <strain evidence="2">AP13</strain>
    </source>
</reference>
<gene>
    <name evidence="2" type="ORF">PVAP13_7KG205255</name>
</gene>
<dbReference type="AlphaFoldDB" id="A0A8T0QH81"/>
<proteinExistence type="predicted"/>
<evidence type="ECO:0000256" key="1">
    <source>
        <dbReference type="SAM" id="Phobius"/>
    </source>
</evidence>
<feature type="transmembrane region" description="Helical" evidence="1">
    <location>
        <begin position="129"/>
        <end position="153"/>
    </location>
</feature>
<keyword evidence="3" id="KW-1185">Reference proteome</keyword>
<evidence type="ECO:0000313" key="3">
    <source>
        <dbReference type="Proteomes" id="UP000823388"/>
    </source>
</evidence>
<feature type="transmembrane region" description="Helical" evidence="1">
    <location>
        <begin position="198"/>
        <end position="223"/>
    </location>
</feature>
<sequence>MERRLIVTCLSCFCRGGALSAYAFVALRIIYRVSCYSTDLSVQLQAQPCAMEAESKTGAPVTDVEKQEPLLLLAAAAAAGEKEPSSGGACGCGALPRGSPTATRTLALVVLVAGAAFAAQLAAREEYVLLAVFASQLASFCVFTSLLALCALPEGGGGARGRRARWAARAGAQVLQWSVAMAVPTSMAFWVVQSAPALVGAALVGLALAAVLACSAELVRALWPPVLQGPR</sequence>